<evidence type="ECO:0000259" key="5">
    <source>
        <dbReference type="PROSITE" id="PS50011"/>
    </source>
</evidence>
<evidence type="ECO:0000256" key="1">
    <source>
        <dbReference type="ARBA" id="ARBA00022679"/>
    </source>
</evidence>
<dbReference type="RefSeq" id="WP_101056184.1">
    <property type="nucleotide sequence ID" value="NZ_BMXX01000029.1"/>
</dbReference>
<keyword evidence="3 6" id="KW-0418">Kinase</keyword>
<gene>
    <name evidence="6" type="ORF">C8J23_12851</name>
</gene>
<dbReference type="InterPro" id="IPR000719">
    <property type="entry name" value="Prot_kinase_dom"/>
</dbReference>
<dbReference type="Gene3D" id="3.30.200.20">
    <property type="entry name" value="Phosphorylase Kinase, domain 1"/>
    <property type="match status" value="1"/>
</dbReference>
<dbReference type="InterPro" id="IPR008271">
    <property type="entry name" value="Ser/Thr_kinase_AS"/>
</dbReference>
<feature type="domain" description="Protein kinase" evidence="5">
    <location>
        <begin position="76"/>
        <end position="331"/>
    </location>
</feature>
<dbReference type="CDD" id="cd14014">
    <property type="entry name" value="STKc_PknB_like"/>
    <property type="match status" value="1"/>
</dbReference>
<dbReference type="SMART" id="SM00220">
    <property type="entry name" value="S_TKc"/>
    <property type="match status" value="1"/>
</dbReference>
<comment type="caution">
    <text evidence="6">The sequence shown here is derived from an EMBL/GenBank/DDBJ whole genome shotgun (WGS) entry which is preliminary data.</text>
</comment>
<dbReference type="PROSITE" id="PS50011">
    <property type="entry name" value="PROTEIN_KINASE_DOM"/>
    <property type="match status" value="1"/>
</dbReference>
<organism evidence="6 7">
    <name type="scientific">Shewanella chilikensis</name>
    <dbReference type="NCBI Taxonomy" id="558541"/>
    <lineage>
        <taxon>Bacteria</taxon>
        <taxon>Pseudomonadati</taxon>
        <taxon>Pseudomonadota</taxon>
        <taxon>Gammaproteobacteria</taxon>
        <taxon>Alteromonadales</taxon>
        <taxon>Shewanellaceae</taxon>
        <taxon>Shewanella</taxon>
    </lineage>
</organism>
<keyword evidence="2" id="KW-0547">Nucleotide-binding</keyword>
<dbReference type="EMBL" id="QJSY01000028">
    <property type="protein sequence ID" value="PYE56843.1"/>
    <property type="molecule type" value="Genomic_DNA"/>
</dbReference>
<dbReference type="PANTHER" id="PTHR43289">
    <property type="entry name" value="MITOGEN-ACTIVATED PROTEIN KINASE KINASE KINASE 20-RELATED"/>
    <property type="match status" value="1"/>
</dbReference>
<dbReference type="Proteomes" id="UP000247584">
    <property type="component" value="Unassembled WGS sequence"/>
</dbReference>
<reference evidence="6 7" key="1">
    <citation type="submission" date="2018-06" db="EMBL/GenBank/DDBJ databases">
        <title>Genomic Encyclopedia of Type Strains, Phase III (KMG-III): the genomes of soil and plant-associated and newly described type strains.</title>
        <authorList>
            <person name="Whitman W."/>
        </authorList>
    </citation>
    <scope>NUCLEOTIDE SEQUENCE [LARGE SCALE GENOMIC DNA]</scope>
    <source>
        <strain evidence="6 7">JC5</strain>
    </source>
</reference>
<evidence type="ECO:0000256" key="3">
    <source>
        <dbReference type="ARBA" id="ARBA00022777"/>
    </source>
</evidence>
<sequence length="940" mass="104282">MSSLYAHYSRLLELTAAEQESYLQTLKQDDNDLYQRLRIMLDIQELNATQLFKAGLEQASQGMADVLSEGDIIGKYQVIRRIAQGGMGHVYLGERQDGTYSQVVAIKAVSLSLISSEAGSVFNYEAQALASLNHPNVVTILDAGQDSRGVAYVVMPYINGESITEYCNKLDSAAEKIRVFIQVLDGIVHSHANQVLHRDIKPDNLLVDAEGRVHVIDFGISKLMGGQGSLSHSYLNAMSFDYASPEQKSGERITVASDIYSLGKVLKVLLPGDAIIGLIAAKASADRVEDRYQTVAEFKTELLNYLNCLPILANPSRSYNAGLWFKRYRFAVAMTVGLGIAASVTGYHYYGVKLESVQQAQLADSNLKLAEAMLAQVDVKVVSEIERQRALVASASQVQLELLPKAQAVRFTLSLTEANKVIGDYTNARVENEKLLKLTAGLPEYAIEHLIASKIQLELDILDNHHKDADKRLTALIEMASALPDARDARLFALVDWEIGTAPLSNQQYHQLFALVIPHLEPNDINQAMLLQQVNIISASDVLDQDKLQQMEALLDKSESNIAAVSAKRWASVLHDWYIMSNLQGKQSVESLNNRIVSNTGLLNSLYDNKHPSVYVLAILAKQSASVNRFKLGDIIDEIYTSVDPDSLPAVYRTNYFIIELTNAINERRFANAYQVMVTVSPELSSYGENALNYYLQFSVFANAFDKQGLYLAQLQLLREHYKAKGNIGHAGYFSYSLCSSSAKQFAPNEQDIQTGVAACDDAIEFYKKHYGETSNFYVLSLLSKLHNHIKLGDMDKVRQLTEELNKKSGSAYPATQVSYLKIMTLAHLALGEWDVADRLISQLAGLSNVSTYDLLLVKLERLQSAGDSFDLKTEIGNVGALNCDGLTKDQLYRFKKYTSDGEFDAMDLCPGSLKWDDIVKSEDEALKIYSSAEAFIPYL</sequence>
<name>A0ABX5PKE4_9GAMM</name>
<protein>
    <submittedName>
        <fullName evidence="6">Serine/threonine-protein kinase</fullName>
    </submittedName>
</protein>
<dbReference type="Pfam" id="PF00069">
    <property type="entry name" value="Pkinase"/>
    <property type="match status" value="1"/>
</dbReference>
<dbReference type="PANTHER" id="PTHR43289:SF34">
    <property type="entry name" value="SERINE_THREONINE-PROTEIN KINASE YBDM-RELATED"/>
    <property type="match status" value="1"/>
</dbReference>
<keyword evidence="1" id="KW-0808">Transferase</keyword>
<keyword evidence="7" id="KW-1185">Reference proteome</keyword>
<proteinExistence type="predicted"/>
<evidence type="ECO:0000313" key="6">
    <source>
        <dbReference type="EMBL" id="PYE56843.1"/>
    </source>
</evidence>
<evidence type="ECO:0000313" key="7">
    <source>
        <dbReference type="Proteomes" id="UP000247584"/>
    </source>
</evidence>
<dbReference type="SUPFAM" id="SSF56112">
    <property type="entry name" value="Protein kinase-like (PK-like)"/>
    <property type="match status" value="1"/>
</dbReference>
<evidence type="ECO:0000256" key="4">
    <source>
        <dbReference type="ARBA" id="ARBA00022840"/>
    </source>
</evidence>
<evidence type="ECO:0000256" key="2">
    <source>
        <dbReference type="ARBA" id="ARBA00022741"/>
    </source>
</evidence>
<accession>A0ABX5PKE4</accession>
<dbReference type="GO" id="GO:0016301">
    <property type="term" value="F:kinase activity"/>
    <property type="evidence" value="ECO:0007669"/>
    <property type="project" value="UniProtKB-KW"/>
</dbReference>
<dbReference type="InterPro" id="IPR011009">
    <property type="entry name" value="Kinase-like_dom_sf"/>
</dbReference>
<dbReference type="PROSITE" id="PS00108">
    <property type="entry name" value="PROTEIN_KINASE_ST"/>
    <property type="match status" value="1"/>
</dbReference>
<dbReference type="Gene3D" id="1.10.510.10">
    <property type="entry name" value="Transferase(Phosphotransferase) domain 1"/>
    <property type="match status" value="1"/>
</dbReference>
<keyword evidence="4" id="KW-0067">ATP-binding</keyword>